<name>A0A1H7L3Z0_9SPHI</name>
<evidence type="ECO:0000256" key="7">
    <source>
        <dbReference type="ARBA" id="ARBA00023004"/>
    </source>
</evidence>
<evidence type="ECO:0000256" key="6">
    <source>
        <dbReference type="ARBA" id="ARBA00023002"/>
    </source>
</evidence>
<keyword evidence="6" id="KW-0560">Oxidoreductase</keyword>
<dbReference type="GO" id="GO:0016491">
    <property type="term" value="F:oxidoreductase activity"/>
    <property type="evidence" value="ECO:0007669"/>
    <property type="project" value="UniProtKB-KW"/>
</dbReference>
<accession>A0A1H7L3Z0</accession>
<dbReference type="Pfam" id="PF13442">
    <property type="entry name" value="Cytochrome_CBB3"/>
    <property type="match status" value="1"/>
</dbReference>
<dbReference type="GO" id="GO:0020037">
    <property type="term" value="F:heme binding"/>
    <property type="evidence" value="ECO:0007669"/>
    <property type="project" value="InterPro"/>
</dbReference>
<keyword evidence="11" id="KW-1185">Reference proteome</keyword>
<dbReference type="Gene3D" id="2.140.10.10">
    <property type="entry name" value="Quinoprotein alcohol dehydrogenase-like superfamily"/>
    <property type="match status" value="2"/>
</dbReference>
<dbReference type="InterPro" id="IPR009056">
    <property type="entry name" value="Cyt_c-like_dom"/>
</dbReference>
<dbReference type="STRING" id="332977.SAMN05421740_10313"/>
<keyword evidence="3 8" id="KW-0349">Heme</keyword>
<evidence type="ECO:0000313" key="11">
    <source>
        <dbReference type="Proteomes" id="UP000198916"/>
    </source>
</evidence>
<feature type="domain" description="Cytochrome c" evidence="9">
    <location>
        <begin position="473"/>
        <end position="547"/>
    </location>
</feature>
<dbReference type="PANTHER" id="PTHR32303:SF4">
    <property type="entry name" value="QUINOPROTEIN GLUCOSE DEHYDROGENASE"/>
    <property type="match status" value="1"/>
</dbReference>
<keyword evidence="4 8" id="KW-0479">Metal-binding</keyword>
<dbReference type="PROSITE" id="PS51007">
    <property type="entry name" value="CYTC"/>
    <property type="match status" value="1"/>
</dbReference>
<evidence type="ECO:0000256" key="4">
    <source>
        <dbReference type="ARBA" id="ARBA00022723"/>
    </source>
</evidence>
<evidence type="ECO:0000256" key="1">
    <source>
        <dbReference type="ARBA" id="ARBA00001931"/>
    </source>
</evidence>
<dbReference type="SUPFAM" id="SSF50998">
    <property type="entry name" value="Quinoprotein alcohol dehydrogenase-like"/>
    <property type="match status" value="1"/>
</dbReference>
<dbReference type="GO" id="GO:0046872">
    <property type="term" value="F:metal ion binding"/>
    <property type="evidence" value="ECO:0007669"/>
    <property type="project" value="UniProtKB-KW"/>
</dbReference>
<dbReference type="InterPro" id="IPR002372">
    <property type="entry name" value="PQQ_rpt_dom"/>
</dbReference>
<proteinExistence type="inferred from homology"/>
<dbReference type="EMBL" id="FNZR01000003">
    <property type="protein sequence ID" value="SEK92987.1"/>
    <property type="molecule type" value="Genomic_DNA"/>
</dbReference>
<dbReference type="InterPro" id="IPR018391">
    <property type="entry name" value="PQQ_b-propeller_rpt"/>
</dbReference>
<protein>
    <submittedName>
        <fullName evidence="10">Quinoprotein glucose dehydrogenase</fullName>
    </submittedName>
</protein>
<dbReference type="Pfam" id="PF01011">
    <property type="entry name" value="PQQ"/>
    <property type="match status" value="2"/>
</dbReference>
<comment type="similarity">
    <text evidence="2">Belongs to the bacterial PQQ dehydrogenase family.</text>
</comment>
<dbReference type="SUPFAM" id="SSF46626">
    <property type="entry name" value="Cytochrome c"/>
    <property type="match status" value="1"/>
</dbReference>
<dbReference type="SMART" id="SM00564">
    <property type="entry name" value="PQQ"/>
    <property type="match status" value="5"/>
</dbReference>
<keyword evidence="5" id="KW-0732">Signal</keyword>
<dbReference type="Proteomes" id="UP000198916">
    <property type="component" value="Unassembled WGS sequence"/>
</dbReference>
<evidence type="ECO:0000256" key="2">
    <source>
        <dbReference type="ARBA" id="ARBA00008156"/>
    </source>
</evidence>
<gene>
    <name evidence="10" type="ORF">SAMN05421740_10313</name>
</gene>
<sequence length="756" mass="82422">MPILSAVLCAFVVAGCSRPDSADQYTTWMNYGGGADQSKYSKLDRIDKSNVSQLSVAWSYATGDNTSYQFNPIIVDTVMYVLAKNSSLVALHAVTGEELWIHANLNGIARRGINYWESKDRSDRRLIFQINDYLQEIDAHTGQSIRTFGKDGLVDLREGLGRDPGTIARAQSGTPGAIFENLIILGASTGEGFLSTPGFLRAYDILTGDLAWTFHTIPQPGEFGYDTWPKDAYKYIGGVNTWGEISLDAERGIAYFPVGSPTYDYYGADRIGANLFGNCLLALDARTGERLWHYQLVHHDLWDYDPSAAPQLVTVNHGGKAIDAVAIATKHGFLFAFDRVTGEPLWPIEERAVPASDLPGEEAWPTQPFPTILPPFARQQMTSADLTPFFLNPDEREEWTRKIDSMQTGLFTPLSHLKATVTQPGAVGGANWGSTAANPATGMVYVRSIDWPSFYGKMIRQEAPDEQAEAAGPGELSGDALYVQYCQACHANDRSGGVGPSLVGLSARMQFNEFHQLVSGGRGEMPALHHLDEEAVQRLYRYLARLDRMSPQRTNDTVEGPVVASGGIPGGLELRKAPNLGSYGGNDFGPPYPAGVEAPSLRYFVPPGWGLEHPYLISPPWSTITAYDLNEGTIKWTRAIGEDKMAAAEGGKNTGVPRAQRNGMIVTATGLLFSTSKDGKIYAFDAETGEQLWAGDLPMGTEGLPSLYRVGGRDYLVVCASTPIRWSIDKGEGDEQEQAGQQGQYVVFSLPENVGQ</sequence>
<reference evidence="11" key="1">
    <citation type="submission" date="2016-10" db="EMBL/GenBank/DDBJ databases">
        <authorList>
            <person name="Varghese N."/>
            <person name="Submissions S."/>
        </authorList>
    </citation>
    <scope>NUCLEOTIDE SEQUENCE [LARGE SCALE GENOMIC DNA]</scope>
    <source>
        <strain evidence="11">Jip14</strain>
    </source>
</reference>
<evidence type="ECO:0000256" key="3">
    <source>
        <dbReference type="ARBA" id="ARBA00022617"/>
    </source>
</evidence>
<dbReference type="AlphaFoldDB" id="A0A1H7L3Z0"/>
<dbReference type="PANTHER" id="PTHR32303">
    <property type="entry name" value="QUINOPROTEIN ALCOHOL DEHYDROGENASE (CYTOCHROME C)"/>
    <property type="match status" value="1"/>
</dbReference>
<dbReference type="Gene3D" id="1.10.760.10">
    <property type="entry name" value="Cytochrome c-like domain"/>
    <property type="match status" value="1"/>
</dbReference>
<comment type="cofactor">
    <cofactor evidence="1">
        <name>pyrroloquinoline quinone</name>
        <dbReference type="ChEBI" id="CHEBI:58442"/>
    </cofactor>
</comment>
<evidence type="ECO:0000313" key="10">
    <source>
        <dbReference type="EMBL" id="SEK92987.1"/>
    </source>
</evidence>
<organism evidence="10 11">
    <name type="scientific">Parapedobacter koreensis</name>
    <dbReference type="NCBI Taxonomy" id="332977"/>
    <lineage>
        <taxon>Bacteria</taxon>
        <taxon>Pseudomonadati</taxon>
        <taxon>Bacteroidota</taxon>
        <taxon>Sphingobacteriia</taxon>
        <taxon>Sphingobacteriales</taxon>
        <taxon>Sphingobacteriaceae</taxon>
        <taxon>Parapedobacter</taxon>
    </lineage>
</organism>
<evidence type="ECO:0000259" key="9">
    <source>
        <dbReference type="PROSITE" id="PS51007"/>
    </source>
</evidence>
<evidence type="ECO:0000256" key="8">
    <source>
        <dbReference type="PROSITE-ProRule" id="PRU00433"/>
    </source>
</evidence>
<dbReference type="InterPro" id="IPR036909">
    <property type="entry name" value="Cyt_c-like_dom_sf"/>
</dbReference>
<dbReference type="InterPro" id="IPR011047">
    <property type="entry name" value="Quinoprotein_ADH-like_sf"/>
</dbReference>
<evidence type="ECO:0000256" key="5">
    <source>
        <dbReference type="ARBA" id="ARBA00022729"/>
    </source>
</evidence>
<keyword evidence="7 8" id="KW-0408">Iron</keyword>
<dbReference type="GO" id="GO:0009055">
    <property type="term" value="F:electron transfer activity"/>
    <property type="evidence" value="ECO:0007669"/>
    <property type="project" value="InterPro"/>
</dbReference>